<dbReference type="Proteomes" id="UP001476247">
    <property type="component" value="Unassembled WGS sequence"/>
</dbReference>
<sequence length="736" mass="84016">MTTQMNFGPEWMRGGEVPKRNNQYSNFNTQQPNKNEDSSFEFPKEHMLNLYEPVDSVTSSIQHDYLVNNKGNSSLSFLDKEYLHISNSDKDFSLDNFTPNKSKATDHFLSGYKSNSEEVPLWSGGIDRYDIGNFDSFGGYLDNSIESSLEPEEEKDFNLDFREISQQKSNFGIVDDSTRHYQWIYRDPVGIIQGPFTALDMQGWYETGFFENSLLVKREDCNFFESLDALIIKVNNSKIPFLSPWPQPTTTTTTNNLDSFNNLKSTNTTQQSPFGNPPPFLHSALSRVTDRSSPWENNPVASSSWLSTQNDPLYNTNNNTSSRAPPSVVRQLSQRNTMYGVDPDYQQLAMNQQMEQQYLSMLRQNQQHHFQLQQRMVQQQQQQQQQLLIQQQQQQQQQQRQHMFINNQNYEHTISPDIPQQQQQPINRGWNSTPGTPGIIDIAQNPWCTTLNKLDEPFVPSPHRSRSPSKTQVEEETQLSFTLNNMSIVDNETPIESLQVISTLMNDNTSSNTTNTATTIELQKQLTESNTAPNSSSAWGSSTSQKKTLREIQTEEVSLNKKTMPSRSNTWSAVSAATKPTSYSTRSTRNQQVKTNAWETPVRQKRISTPNMTSVTITSPKASSKHPTIKRSTKGPSEEFLKWCKLSLRELNAGVNVDDILQMLLSFPVDDSCLEIIQDIIYTNSISMDGRRFANDFISRRKADLDGKLNVVLPKNNVISSEFKVVTKKGRKKQIN</sequence>
<dbReference type="EMBL" id="BAABUJ010000040">
    <property type="protein sequence ID" value="GAA5804953.1"/>
    <property type="molecule type" value="Genomic_DNA"/>
</dbReference>
<feature type="region of interest" description="Disordered" evidence="1">
    <location>
        <begin position="1"/>
        <end position="39"/>
    </location>
</feature>
<feature type="compositionally biased region" description="Polar residues" evidence="1">
    <location>
        <begin position="255"/>
        <end position="274"/>
    </location>
</feature>
<keyword evidence="4" id="KW-1185">Reference proteome</keyword>
<feature type="region of interest" description="Disordered" evidence="1">
    <location>
        <begin position="244"/>
        <end position="327"/>
    </location>
</feature>
<dbReference type="InterPro" id="IPR003169">
    <property type="entry name" value="GYF"/>
</dbReference>
<gene>
    <name evidence="3" type="ORF">HPULCUR_010463</name>
</gene>
<dbReference type="SMART" id="SM00444">
    <property type="entry name" value="GYF"/>
    <property type="match status" value="1"/>
</dbReference>
<evidence type="ECO:0000313" key="4">
    <source>
        <dbReference type="Proteomes" id="UP001476247"/>
    </source>
</evidence>
<dbReference type="InterPro" id="IPR035445">
    <property type="entry name" value="GYF-like_dom_sf"/>
</dbReference>
<evidence type="ECO:0000259" key="2">
    <source>
        <dbReference type="PROSITE" id="PS50829"/>
    </source>
</evidence>
<evidence type="ECO:0000313" key="3">
    <source>
        <dbReference type="EMBL" id="GAA5804953.1"/>
    </source>
</evidence>
<feature type="region of interest" description="Disordered" evidence="1">
    <location>
        <begin position="525"/>
        <end position="602"/>
    </location>
</feature>
<feature type="region of interest" description="Disordered" evidence="1">
    <location>
        <begin position="614"/>
        <end position="633"/>
    </location>
</feature>
<feature type="compositionally biased region" description="Polar residues" evidence="1">
    <location>
        <begin position="525"/>
        <end position="546"/>
    </location>
</feature>
<comment type="caution">
    <text evidence="3">The sequence shown here is derived from an EMBL/GenBank/DDBJ whole genome shotgun (WGS) entry which is preliminary data.</text>
</comment>
<dbReference type="InterPro" id="IPR051640">
    <property type="entry name" value="GRB10-interact_GYF"/>
</dbReference>
<dbReference type="PANTHER" id="PTHR14445">
    <property type="entry name" value="GRB10 INTERACTING GYF PROTEIN"/>
    <property type="match status" value="1"/>
</dbReference>
<feature type="compositionally biased region" description="Basic residues" evidence="1">
    <location>
        <begin position="623"/>
        <end position="633"/>
    </location>
</feature>
<dbReference type="Gene3D" id="3.30.1490.40">
    <property type="match status" value="1"/>
</dbReference>
<feature type="region of interest" description="Disordered" evidence="1">
    <location>
        <begin position="455"/>
        <end position="477"/>
    </location>
</feature>
<name>A0ABP9YEC6_9FUNG</name>
<reference evidence="3 4" key="1">
    <citation type="submission" date="2024-04" db="EMBL/GenBank/DDBJ databases">
        <title>genome sequences of Mucor flavus KT1a and Helicostylum pulchrum KT1b strains isolation_sourced from the surface of a dry-aged beef.</title>
        <authorList>
            <person name="Toyotome T."/>
            <person name="Hosono M."/>
            <person name="Torimaru M."/>
            <person name="Fukuda K."/>
            <person name="Mikami N."/>
        </authorList>
    </citation>
    <scope>NUCLEOTIDE SEQUENCE [LARGE SCALE GENOMIC DNA]</scope>
    <source>
        <strain evidence="3 4">KT1b</strain>
    </source>
</reference>
<dbReference type="Pfam" id="PF02213">
    <property type="entry name" value="GYF"/>
    <property type="match status" value="1"/>
</dbReference>
<dbReference type="SUPFAM" id="SSF55277">
    <property type="entry name" value="GYF domain"/>
    <property type="match status" value="1"/>
</dbReference>
<protein>
    <recommendedName>
        <fullName evidence="2">GYF domain-containing protein</fullName>
    </recommendedName>
</protein>
<feature type="compositionally biased region" description="Polar residues" evidence="1">
    <location>
        <begin position="291"/>
        <end position="327"/>
    </location>
</feature>
<feature type="domain" description="GYF" evidence="2">
    <location>
        <begin position="180"/>
        <end position="228"/>
    </location>
</feature>
<feature type="compositionally biased region" description="Polar residues" evidence="1">
    <location>
        <begin position="555"/>
        <end position="598"/>
    </location>
</feature>
<evidence type="ECO:0000256" key="1">
    <source>
        <dbReference type="SAM" id="MobiDB-lite"/>
    </source>
</evidence>
<accession>A0ABP9YEC6</accession>
<proteinExistence type="predicted"/>
<feature type="compositionally biased region" description="Polar residues" evidence="1">
    <location>
        <begin position="20"/>
        <end position="33"/>
    </location>
</feature>
<organism evidence="3 4">
    <name type="scientific">Helicostylum pulchrum</name>
    <dbReference type="NCBI Taxonomy" id="562976"/>
    <lineage>
        <taxon>Eukaryota</taxon>
        <taxon>Fungi</taxon>
        <taxon>Fungi incertae sedis</taxon>
        <taxon>Mucoromycota</taxon>
        <taxon>Mucoromycotina</taxon>
        <taxon>Mucoromycetes</taxon>
        <taxon>Mucorales</taxon>
        <taxon>Mucorineae</taxon>
        <taxon>Mucoraceae</taxon>
        <taxon>Helicostylum</taxon>
    </lineage>
</organism>
<dbReference type="PROSITE" id="PS50829">
    <property type="entry name" value="GYF"/>
    <property type="match status" value="1"/>
</dbReference>
<dbReference type="PANTHER" id="PTHR14445:SF36">
    <property type="entry name" value="FI03272P-RELATED"/>
    <property type="match status" value="1"/>
</dbReference>